<dbReference type="InterPro" id="IPR005829">
    <property type="entry name" value="Sugar_transporter_CS"/>
</dbReference>
<dbReference type="PROSITE" id="PS00216">
    <property type="entry name" value="SUGAR_TRANSPORT_1"/>
    <property type="match status" value="2"/>
</dbReference>
<feature type="transmembrane region" description="Helical" evidence="8">
    <location>
        <begin position="288"/>
        <end position="308"/>
    </location>
</feature>
<evidence type="ECO:0000256" key="1">
    <source>
        <dbReference type="ARBA" id="ARBA00004651"/>
    </source>
</evidence>
<feature type="transmembrane region" description="Helical" evidence="8">
    <location>
        <begin position="254"/>
        <end position="276"/>
    </location>
</feature>
<evidence type="ECO:0000256" key="7">
    <source>
        <dbReference type="ARBA" id="ARBA00024348"/>
    </source>
</evidence>
<dbReference type="PANTHER" id="PTHR48021">
    <property type="match status" value="1"/>
</dbReference>
<dbReference type="GO" id="GO:0005886">
    <property type="term" value="C:plasma membrane"/>
    <property type="evidence" value="ECO:0007669"/>
    <property type="project" value="UniProtKB-SubCell"/>
</dbReference>
<dbReference type="Pfam" id="PF00083">
    <property type="entry name" value="Sugar_tr"/>
    <property type="match status" value="1"/>
</dbReference>
<organism evidence="10">
    <name type="scientific">Colaphellus bowringi</name>
    <dbReference type="NCBI Taxonomy" id="561076"/>
    <lineage>
        <taxon>Eukaryota</taxon>
        <taxon>Metazoa</taxon>
        <taxon>Ecdysozoa</taxon>
        <taxon>Arthropoda</taxon>
        <taxon>Hexapoda</taxon>
        <taxon>Insecta</taxon>
        <taxon>Pterygota</taxon>
        <taxon>Neoptera</taxon>
        <taxon>Endopterygota</taxon>
        <taxon>Coleoptera</taxon>
        <taxon>Polyphaga</taxon>
        <taxon>Cucujiformia</taxon>
        <taxon>Chrysomeloidea</taxon>
        <taxon>Chrysomelidae</taxon>
        <taxon>Chrysomelinae</taxon>
        <taxon>Chrysomelini</taxon>
        <taxon>Colaphellus</taxon>
    </lineage>
</organism>
<comment type="similarity">
    <text evidence="7">Belongs to the major facilitator superfamily. Sugar transporter (TC 2.A.1.1) family. Trehalose transporter subfamily.</text>
</comment>
<dbReference type="InterPro" id="IPR005828">
    <property type="entry name" value="MFS_sugar_transport-like"/>
</dbReference>
<dbReference type="InterPro" id="IPR003663">
    <property type="entry name" value="Sugar/inositol_transpt"/>
</dbReference>
<keyword evidence="4 8" id="KW-1133">Transmembrane helix</keyword>
<dbReference type="PANTHER" id="PTHR48021:SF46">
    <property type="entry name" value="MAJOR FACILITATOR SUPERFAMILY (MFS) PROFILE DOMAIN-CONTAINING PROTEIN"/>
    <property type="match status" value="1"/>
</dbReference>
<dbReference type="GO" id="GO:0022857">
    <property type="term" value="F:transmembrane transporter activity"/>
    <property type="evidence" value="ECO:0007669"/>
    <property type="project" value="InterPro"/>
</dbReference>
<gene>
    <name evidence="10" type="primary">Tret1a</name>
</gene>
<sequence length="460" mass="50807">MLNTTLSRIFRSKRIYQYVAAITANLGIFCSELHYGWSSPTIPILTSGNYTFTITSEEASWLVVIPLLGAIVGGLLGAALLDIIGRRKLIYSTALPFIASWLLIAFAKSSIPMFIGRFISGVLDGLSFTAVPIYVAEISDPGLRGLLGSVVSVVAVLAILVANILGFYLPLVTSAFVSTSIPILFLLTFPWMPESPYFYLMKNDTNAARDSLKAFKGVDDVEEELQRMATAVREDMENKGRVQDLVTVKSNRQALVLAVGLRAIQQLSGIYATIFYCKTVFEESKDFLSAEVATIIYFALQLALSFVASFTVDSFGRRPLLLVSTAGTATALFLNGTYLYVKQRTDIDMGDISWFPVFILMAYMVFYSIGLEIVPLVVASEIFPVNVRSYALCATDISYSVVVTCVSQFFHWTNESYGMFVPFYGFTVCCLFGIVFIAVLVPETKGKTLEDIQDQFRKSQ</sequence>
<dbReference type="PROSITE" id="PS00217">
    <property type="entry name" value="SUGAR_TRANSPORT_2"/>
    <property type="match status" value="1"/>
</dbReference>
<keyword evidence="5 8" id="KW-0472">Membrane</keyword>
<evidence type="ECO:0000256" key="6">
    <source>
        <dbReference type="ARBA" id="ARBA00023180"/>
    </source>
</evidence>
<feature type="transmembrane region" description="Helical" evidence="8">
    <location>
        <begin position="353"/>
        <end position="378"/>
    </location>
</feature>
<dbReference type="SUPFAM" id="SSF103473">
    <property type="entry name" value="MFS general substrate transporter"/>
    <property type="match status" value="1"/>
</dbReference>
<dbReference type="EMBL" id="MN971589">
    <property type="protein sequence ID" value="QKV49890.1"/>
    <property type="molecule type" value="mRNA"/>
</dbReference>
<evidence type="ECO:0000256" key="3">
    <source>
        <dbReference type="ARBA" id="ARBA00022692"/>
    </source>
</evidence>
<evidence type="ECO:0000259" key="9">
    <source>
        <dbReference type="PROSITE" id="PS50850"/>
    </source>
</evidence>
<evidence type="ECO:0000256" key="8">
    <source>
        <dbReference type="SAM" id="Phobius"/>
    </source>
</evidence>
<dbReference type="PRINTS" id="PR00171">
    <property type="entry name" value="SUGRTRNSPORT"/>
</dbReference>
<feature type="transmembrane region" description="Helical" evidence="8">
    <location>
        <begin position="113"/>
        <end position="134"/>
    </location>
</feature>
<evidence type="ECO:0000256" key="4">
    <source>
        <dbReference type="ARBA" id="ARBA00022989"/>
    </source>
</evidence>
<dbReference type="FunFam" id="1.20.1250.20:FF:000055">
    <property type="entry name" value="Facilitated trehalose transporter Tret1-2 homolog"/>
    <property type="match status" value="1"/>
</dbReference>
<feature type="transmembrane region" description="Helical" evidence="8">
    <location>
        <begin position="175"/>
        <end position="192"/>
    </location>
</feature>
<keyword evidence="6" id="KW-0325">Glycoprotein</keyword>
<evidence type="ECO:0000313" key="10">
    <source>
        <dbReference type="EMBL" id="QKV49890.1"/>
    </source>
</evidence>
<feature type="transmembrane region" description="Helical" evidence="8">
    <location>
        <begin position="59"/>
        <end position="81"/>
    </location>
</feature>
<feature type="transmembrane region" description="Helical" evidence="8">
    <location>
        <begin position="88"/>
        <end position="107"/>
    </location>
</feature>
<name>A0A7D5AY29_9CUCU</name>
<feature type="transmembrane region" description="Helical" evidence="8">
    <location>
        <begin position="15"/>
        <end position="37"/>
    </location>
</feature>
<evidence type="ECO:0000256" key="2">
    <source>
        <dbReference type="ARBA" id="ARBA00022475"/>
    </source>
</evidence>
<keyword evidence="3 8" id="KW-0812">Transmembrane</keyword>
<proteinExistence type="evidence at transcript level"/>
<dbReference type="InterPro" id="IPR050549">
    <property type="entry name" value="MFS_Trehalose_Transporter"/>
</dbReference>
<accession>A0A7D5AY29</accession>
<comment type="subcellular location">
    <subcellularLocation>
        <location evidence="1">Cell membrane</location>
        <topology evidence="1">Multi-pass membrane protein</topology>
    </subcellularLocation>
</comment>
<feature type="transmembrane region" description="Helical" evidence="8">
    <location>
        <begin position="423"/>
        <end position="441"/>
    </location>
</feature>
<protein>
    <submittedName>
        <fullName evidence="10">Trehalose transporter 1a</fullName>
    </submittedName>
</protein>
<keyword evidence="2" id="KW-1003">Cell membrane</keyword>
<dbReference type="InterPro" id="IPR020846">
    <property type="entry name" value="MFS_dom"/>
</dbReference>
<evidence type="ECO:0000256" key="5">
    <source>
        <dbReference type="ARBA" id="ARBA00023136"/>
    </source>
</evidence>
<feature type="transmembrane region" description="Helical" evidence="8">
    <location>
        <begin position="320"/>
        <end position="341"/>
    </location>
</feature>
<feature type="domain" description="Major facilitator superfamily (MFS) profile" evidence="9">
    <location>
        <begin position="20"/>
        <end position="445"/>
    </location>
</feature>
<dbReference type="InterPro" id="IPR036259">
    <property type="entry name" value="MFS_trans_sf"/>
</dbReference>
<dbReference type="AlphaFoldDB" id="A0A7D5AY29"/>
<reference evidence="10" key="1">
    <citation type="journal article" date="2020" name="J. Asia-Pac. Entomol.">
        <title>Molecular characterization and functional analysis of two trehalose transporter genes in the cabbage beetle, Colaphellus bowringi.</title>
        <authorList>
            <person name="Li J.-X."/>
            <person name="Cao Z."/>
            <person name="Guo S."/>
            <person name="Tian Z."/>
            <person name="Liu W."/>
            <person name="Zhu F."/>
            <person name="Wang X.-P."/>
        </authorList>
    </citation>
    <scope>NUCLEOTIDE SEQUENCE</scope>
</reference>
<feature type="transmembrane region" description="Helical" evidence="8">
    <location>
        <begin position="146"/>
        <end position="169"/>
    </location>
</feature>
<dbReference type="PROSITE" id="PS50850">
    <property type="entry name" value="MFS"/>
    <property type="match status" value="1"/>
</dbReference>
<dbReference type="Gene3D" id="1.20.1250.20">
    <property type="entry name" value="MFS general substrate transporter like domains"/>
    <property type="match status" value="1"/>
</dbReference>